<feature type="region of interest" description="Disordered" evidence="1">
    <location>
        <begin position="275"/>
        <end position="318"/>
    </location>
</feature>
<feature type="region of interest" description="Disordered" evidence="1">
    <location>
        <begin position="224"/>
        <end position="250"/>
    </location>
</feature>
<proteinExistence type="predicted"/>
<accession>A0A6A5QSQ5</accession>
<dbReference type="AlphaFoldDB" id="A0A6A5QSQ5"/>
<evidence type="ECO:0000313" key="3">
    <source>
        <dbReference type="Proteomes" id="UP000800096"/>
    </source>
</evidence>
<sequence length="505" mass="56078">MSLQRSANRPSKPALQKTTSFTLPGRRTLSEHLPAEIIDVPMTLAQRSSYLRKAIAQQALKDPRQTQFSLPNIDSMGFRMYMEWLRTGHVEVHALTHESSSKGLLLRDCFDLFFAHMAGSQLGEPDFQDYIIDTMARLLDVSQTPDLKVLEVVFLEKGASNTLKQFVVDRMFAVERKMLGMMRGLVGKLECAESGRNKCEYHVHQEGECYRDRLKRTCAGAIRGTNAGLHHGTTTTYDGRQSPSFNPPTLYTEETVHKMTDASYPGSVEWSQDLSINKPLPTIPPLTPGPSLSPQPSPQPSNSPNVLPTHPASKPTSTQHLIAECLSRLPPTKPTPAHTPSKSTQPAISSLILECLERLETSSLKTSPPTLPHPIVPEKSSEYLSPSKVYIAPEKQDEEPSPLRTGMADIHAHVPGLRVSETPFRRPAHDGQCLRGTGLVQETWSSSSVPGVRRRPAPPRGTDWLRQYDCVNAMHGASMLVMAKRSKKSRFKELLRSESRAELEG</sequence>
<evidence type="ECO:0000313" key="2">
    <source>
        <dbReference type="EMBL" id="KAF1917840.1"/>
    </source>
</evidence>
<protein>
    <recommendedName>
        <fullName evidence="4">BTB domain-containing protein</fullName>
    </recommendedName>
</protein>
<evidence type="ECO:0008006" key="4">
    <source>
        <dbReference type="Google" id="ProtNLM"/>
    </source>
</evidence>
<organism evidence="2 3">
    <name type="scientific">Ampelomyces quisqualis</name>
    <name type="common">Powdery mildew agent</name>
    <dbReference type="NCBI Taxonomy" id="50730"/>
    <lineage>
        <taxon>Eukaryota</taxon>
        <taxon>Fungi</taxon>
        <taxon>Dikarya</taxon>
        <taxon>Ascomycota</taxon>
        <taxon>Pezizomycotina</taxon>
        <taxon>Dothideomycetes</taxon>
        <taxon>Pleosporomycetidae</taxon>
        <taxon>Pleosporales</taxon>
        <taxon>Pleosporineae</taxon>
        <taxon>Phaeosphaeriaceae</taxon>
        <taxon>Ampelomyces</taxon>
    </lineage>
</organism>
<gene>
    <name evidence="2" type="ORF">BDU57DRAFT_178396</name>
</gene>
<feature type="compositionally biased region" description="Polar residues" evidence="1">
    <location>
        <begin position="232"/>
        <end position="249"/>
    </location>
</feature>
<feature type="compositionally biased region" description="Pro residues" evidence="1">
    <location>
        <begin position="281"/>
        <end position="301"/>
    </location>
</feature>
<dbReference type="OrthoDB" id="3788067at2759"/>
<reference evidence="2" key="1">
    <citation type="journal article" date="2020" name="Stud. Mycol.">
        <title>101 Dothideomycetes genomes: a test case for predicting lifestyles and emergence of pathogens.</title>
        <authorList>
            <person name="Haridas S."/>
            <person name="Albert R."/>
            <person name="Binder M."/>
            <person name="Bloem J."/>
            <person name="Labutti K."/>
            <person name="Salamov A."/>
            <person name="Andreopoulos B."/>
            <person name="Baker S."/>
            <person name="Barry K."/>
            <person name="Bills G."/>
            <person name="Bluhm B."/>
            <person name="Cannon C."/>
            <person name="Castanera R."/>
            <person name="Culley D."/>
            <person name="Daum C."/>
            <person name="Ezra D."/>
            <person name="Gonzalez J."/>
            <person name="Henrissat B."/>
            <person name="Kuo A."/>
            <person name="Liang C."/>
            <person name="Lipzen A."/>
            <person name="Lutzoni F."/>
            <person name="Magnuson J."/>
            <person name="Mondo S."/>
            <person name="Nolan M."/>
            <person name="Ohm R."/>
            <person name="Pangilinan J."/>
            <person name="Park H.-J."/>
            <person name="Ramirez L."/>
            <person name="Alfaro M."/>
            <person name="Sun H."/>
            <person name="Tritt A."/>
            <person name="Yoshinaga Y."/>
            <person name="Zwiers L.-H."/>
            <person name="Turgeon B."/>
            <person name="Goodwin S."/>
            <person name="Spatafora J."/>
            <person name="Crous P."/>
            <person name="Grigoriev I."/>
        </authorList>
    </citation>
    <scope>NUCLEOTIDE SEQUENCE</scope>
    <source>
        <strain evidence="2">HMLAC05119</strain>
    </source>
</reference>
<name>A0A6A5QSQ5_AMPQU</name>
<dbReference type="Proteomes" id="UP000800096">
    <property type="component" value="Unassembled WGS sequence"/>
</dbReference>
<keyword evidence="3" id="KW-1185">Reference proteome</keyword>
<dbReference type="EMBL" id="ML979134">
    <property type="protein sequence ID" value="KAF1917840.1"/>
    <property type="molecule type" value="Genomic_DNA"/>
</dbReference>
<feature type="region of interest" description="Disordered" evidence="1">
    <location>
        <begin position="1"/>
        <end position="23"/>
    </location>
</feature>
<evidence type="ECO:0000256" key="1">
    <source>
        <dbReference type="SAM" id="MobiDB-lite"/>
    </source>
</evidence>